<proteinExistence type="predicted"/>
<organism evidence="1">
    <name type="scientific">Brassica napus</name>
    <name type="common">Rape</name>
    <dbReference type="NCBI Taxonomy" id="3708"/>
    <lineage>
        <taxon>Eukaryota</taxon>
        <taxon>Viridiplantae</taxon>
        <taxon>Streptophyta</taxon>
        <taxon>Embryophyta</taxon>
        <taxon>Tracheophyta</taxon>
        <taxon>Spermatophyta</taxon>
        <taxon>Magnoliopsida</taxon>
        <taxon>eudicotyledons</taxon>
        <taxon>Gunneridae</taxon>
        <taxon>Pentapetalae</taxon>
        <taxon>rosids</taxon>
        <taxon>malvids</taxon>
        <taxon>Brassicales</taxon>
        <taxon>Brassicaceae</taxon>
        <taxon>Brassiceae</taxon>
        <taxon>Brassica</taxon>
    </lineage>
</organism>
<accession>A0A816N2S9</accession>
<dbReference type="EMBL" id="HG994371">
    <property type="protein sequence ID" value="CAF2024364.1"/>
    <property type="molecule type" value="Genomic_DNA"/>
</dbReference>
<evidence type="ECO:0000313" key="1">
    <source>
        <dbReference type="EMBL" id="CAF2024364.1"/>
    </source>
</evidence>
<gene>
    <name evidence="1" type="ORF">DARMORV10_C07P49620.1</name>
</gene>
<protein>
    <submittedName>
        <fullName evidence="1">(rape) hypothetical protein</fullName>
    </submittedName>
</protein>
<sequence>MVVVAGPGLGHSCFACPLFDVAFGTVRGASDCSPVVYSTDPFSCYRFR</sequence>
<name>A0A816N2S9_BRANA</name>
<dbReference type="Proteomes" id="UP001295469">
    <property type="component" value="Chromosome C07"/>
</dbReference>
<reference evidence="1" key="1">
    <citation type="submission" date="2021-01" db="EMBL/GenBank/DDBJ databases">
        <authorList>
            <consortium name="Genoscope - CEA"/>
            <person name="William W."/>
        </authorList>
    </citation>
    <scope>NUCLEOTIDE SEQUENCE</scope>
</reference>
<dbReference type="AlphaFoldDB" id="A0A816N2S9"/>